<name>A0AAV7ST27_PLEWA</name>
<comment type="caution">
    <text evidence="2">The sequence shown here is derived from an EMBL/GenBank/DDBJ whole genome shotgun (WGS) entry which is preliminary data.</text>
</comment>
<gene>
    <name evidence="2" type="ORF">NDU88_007495</name>
</gene>
<keyword evidence="3" id="KW-1185">Reference proteome</keyword>
<dbReference type="EMBL" id="JANPWB010000008">
    <property type="protein sequence ID" value="KAJ1167102.1"/>
    <property type="molecule type" value="Genomic_DNA"/>
</dbReference>
<accession>A0AAV7ST27</accession>
<reference evidence="2" key="1">
    <citation type="journal article" date="2022" name="bioRxiv">
        <title>Sequencing and chromosome-scale assembly of the giantPleurodeles waltlgenome.</title>
        <authorList>
            <person name="Brown T."/>
            <person name="Elewa A."/>
            <person name="Iarovenko S."/>
            <person name="Subramanian E."/>
            <person name="Araus A.J."/>
            <person name="Petzold A."/>
            <person name="Susuki M."/>
            <person name="Suzuki K.-i.T."/>
            <person name="Hayashi T."/>
            <person name="Toyoda A."/>
            <person name="Oliveira C."/>
            <person name="Osipova E."/>
            <person name="Leigh N.D."/>
            <person name="Simon A."/>
            <person name="Yun M.H."/>
        </authorList>
    </citation>
    <scope>NUCLEOTIDE SEQUENCE</scope>
    <source>
        <strain evidence="2">20211129_DDA</strain>
        <tissue evidence="2">Liver</tissue>
    </source>
</reference>
<evidence type="ECO:0000313" key="2">
    <source>
        <dbReference type="EMBL" id="KAJ1167102.1"/>
    </source>
</evidence>
<sequence>MRGRRISGDKYSEKRAGAKDPPFQNEWLSACSNQIIGLASVAGSAVLRPAQPSAPQTYPLHPDEAGGCRVTESILGV</sequence>
<feature type="compositionally biased region" description="Basic and acidic residues" evidence="1">
    <location>
        <begin position="1"/>
        <end position="18"/>
    </location>
</feature>
<evidence type="ECO:0000256" key="1">
    <source>
        <dbReference type="SAM" id="MobiDB-lite"/>
    </source>
</evidence>
<protein>
    <submittedName>
        <fullName evidence="2">Uncharacterized protein</fullName>
    </submittedName>
</protein>
<dbReference type="AlphaFoldDB" id="A0AAV7ST27"/>
<proteinExistence type="predicted"/>
<organism evidence="2 3">
    <name type="scientific">Pleurodeles waltl</name>
    <name type="common">Iberian ribbed newt</name>
    <dbReference type="NCBI Taxonomy" id="8319"/>
    <lineage>
        <taxon>Eukaryota</taxon>
        <taxon>Metazoa</taxon>
        <taxon>Chordata</taxon>
        <taxon>Craniata</taxon>
        <taxon>Vertebrata</taxon>
        <taxon>Euteleostomi</taxon>
        <taxon>Amphibia</taxon>
        <taxon>Batrachia</taxon>
        <taxon>Caudata</taxon>
        <taxon>Salamandroidea</taxon>
        <taxon>Salamandridae</taxon>
        <taxon>Pleurodelinae</taxon>
        <taxon>Pleurodeles</taxon>
    </lineage>
</organism>
<feature type="region of interest" description="Disordered" evidence="1">
    <location>
        <begin position="1"/>
        <end position="22"/>
    </location>
</feature>
<evidence type="ECO:0000313" key="3">
    <source>
        <dbReference type="Proteomes" id="UP001066276"/>
    </source>
</evidence>
<dbReference type="Proteomes" id="UP001066276">
    <property type="component" value="Chromosome 4_2"/>
</dbReference>